<dbReference type="Proteomes" id="UP000001868">
    <property type="component" value="Chromosome"/>
</dbReference>
<comment type="subcellular location">
    <subcellularLocation>
        <location evidence="1">Membrane</location>
        <topology evidence="1">Multi-pass membrane protein</topology>
    </subcellularLocation>
</comment>
<evidence type="ECO:0000256" key="3">
    <source>
        <dbReference type="ARBA" id="ARBA00022692"/>
    </source>
</evidence>
<evidence type="ECO:0000256" key="2">
    <source>
        <dbReference type="ARBA" id="ARBA00009694"/>
    </source>
</evidence>
<feature type="transmembrane region" description="Helical" evidence="6">
    <location>
        <begin position="63"/>
        <end position="82"/>
    </location>
</feature>
<evidence type="ECO:0000256" key="1">
    <source>
        <dbReference type="ARBA" id="ARBA00004141"/>
    </source>
</evidence>
<sequence length="113" mass="11662">MPAALALAALLGLACVGFGAFGAHGVADPKAQEWLRTGALYGFVHVLAVFAADRYGARLAPPLYLFGVLVFSGSLFAMALGAPRWLGAITPIGGVSFMAGWAALAWAVARRQT</sequence>
<keyword evidence="4 6" id="KW-1133">Transmembrane helix</keyword>
<dbReference type="AlphaFoldDB" id="B4RFB5"/>
<keyword evidence="3 6" id="KW-0812">Transmembrane</keyword>
<protein>
    <recommendedName>
        <fullName evidence="9">DUF423 domain-containing protein</fullName>
    </recommendedName>
</protein>
<proteinExistence type="inferred from homology"/>
<comment type="similarity">
    <text evidence="2">Belongs to the UPF0382 family.</text>
</comment>
<dbReference type="OrthoDB" id="9802121at2"/>
<dbReference type="GO" id="GO:0005886">
    <property type="term" value="C:plasma membrane"/>
    <property type="evidence" value="ECO:0007669"/>
    <property type="project" value="TreeGrafter"/>
</dbReference>
<keyword evidence="5 6" id="KW-0472">Membrane</keyword>
<accession>B4RFB5</accession>
<evidence type="ECO:0008006" key="9">
    <source>
        <dbReference type="Google" id="ProtNLM"/>
    </source>
</evidence>
<dbReference type="STRING" id="450851.PHZ_c2275"/>
<gene>
    <name evidence="7" type="ordered locus">PHZ_c2275</name>
</gene>
<dbReference type="PANTHER" id="PTHR43461:SF1">
    <property type="entry name" value="TRANSMEMBRANE PROTEIN 256"/>
    <property type="match status" value="1"/>
</dbReference>
<evidence type="ECO:0000256" key="4">
    <source>
        <dbReference type="ARBA" id="ARBA00022989"/>
    </source>
</evidence>
<dbReference type="Pfam" id="PF04241">
    <property type="entry name" value="DUF423"/>
    <property type="match status" value="1"/>
</dbReference>
<evidence type="ECO:0000256" key="6">
    <source>
        <dbReference type="SAM" id="Phobius"/>
    </source>
</evidence>
<organism evidence="7 8">
    <name type="scientific">Phenylobacterium zucineum (strain HLK1)</name>
    <dbReference type="NCBI Taxonomy" id="450851"/>
    <lineage>
        <taxon>Bacteria</taxon>
        <taxon>Pseudomonadati</taxon>
        <taxon>Pseudomonadota</taxon>
        <taxon>Alphaproteobacteria</taxon>
        <taxon>Caulobacterales</taxon>
        <taxon>Caulobacteraceae</taxon>
        <taxon>Phenylobacterium</taxon>
    </lineage>
</organism>
<evidence type="ECO:0000313" key="7">
    <source>
        <dbReference type="EMBL" id="ACG78685.1"/>
    </source>
</evidence>
<evidence type="ECO:0000256" key="5">
    <source>
        <dbReference type="ARBA" id="ARBA00023136"/>
    </source>
</evidence>
<dbReference type="RefSeq" id="WP_012522826.1">
    <property type="nucleotide sequence ID" value="NC_011144.1"/>
</dbReference>
<keyword evidence="8" id="KW-1185">Reference proteome</keyword>
<feature type="transmembrane region" description="Helical" evidence="6">
    <location>
        <begin position="38"/>
        <end position="56"/>
    </location>
</feature>
<reference evidence="7 8" key="1">
    <citation type="journal article" date="2008" name="BMC Genomics">
        <title>Complete genome of Phenylobacterium zucineum - a novel facultative intracellular bacterium isolated from human erythroleukemia cell line K562.</title>
        <authorList>
            <person name="Luo Y."/>
            <person name="Xu X."/>
            <person name="Ding Z."/>
            <person name="Liu Z."/>
            <person name="Zhang B."/>
            <person name="Yan Z."/>
            <person name="Sun J."/>
            <person name="Hu S."/>
            <person name="Hu X."/>
        </authorList>
    </citation>
    <scope>NUCLEOTIDE SEQUENCE [LARGE SCALE GENOMIC DNA]</scope>
    <source>
        <strain evidence="7 8">HLK1</strain>
    </source>
</reference>
<dbReference type="PANTHER" id="PTHR43461">
    <property type="entry name" value="TRANSMEMBRANE PROTEIN 256"/>
    <property type="match status" value="1"/>
</dbReference>
<name>B4RFB5_PHEZH</name>
<evidence type="ECO:0000313" key="8">
    <source>
        <dbReference type="Proteomes" id="UP000001868"/>
    </source>
</evidence>
<dbReference type="InterPro" id="IPR006696">
    <property type="entry name" value="DUF423"/>
</dbReference>
<dbReference type="HOGENOM" id="CLU_096548_3_1_5"/>
<dbReference type="EMBL" id="CP000747">
    <property type="protein sequence ID" value="ACG78685.1"/>
    <property type="molecule type" value="Genomic_DNA"/>
</dbReference>
<dbReference type="eggNOG" id="COG2363">
    <property type="taxonomic scope" value="Bacteria"/>
</dbReference>
<feature type="transmembrane region" description="Helical" evidence="6">
    <location>
        <begin position="88"/>
        <end position="109"/>
    </location>
</feature>
<dbReference type="KEGG" id="pzu:PHZ_c2275"/>